<feature type="domain" description="Polysaccharide chain length determinant N-terminal" evidence="7">
    <location>
        <begin position="10"/>
        <end position="67"/>
    </location>
</feature>
<keyword evidence="2" id="KW-1003">Cell membrane</keyword>
<dbReference type="EMBL" id="VZOT01000014">
    <property type="protein sequence ID" value="KAB0585281.1"/>
    <property type="molecule type" value="Genomic_DNA"/>
</dbReference>
<feature type="transmembrane region" description="Helical" evidence="6">
    <location>
        <begin position="27"/>
        <end position="46"/>
    </location>
</feature>
<keyword evidence="5 6" id="KW-0472">Membrane</keyword>
<keyword evidence="4 6" id="KW-1133">Transmembrane helix</keyword>
<gene>
    <name evidence="8" type="ORF">F7P80_14475</name>
</gene>
<reference evidence="8" key="1">
    <citation type="submission" date="2019-09" db="EMBL/GenBank/DDBJ databases">
        <title>Draft genome sequences of 48 bacterial type strains from the CCUG.</title>
        <authorList>
            <person name="Tunovic T."/>
            <person name="Pineiro-Iglesias B."/>
            <person name="Unosson C."/>
            <person name="Inganas E."/>
            <person name="Ohlen M."/>
            <person name="Cardew S."/>
            <person name="Jensie-Markopoulos S."/>
            <person name="Salva-Serra F."/>
            <person name="Jaen-Luchoro D."/>
            <person name="Karlsson R."/>
            <person name="Svensson-Stadler L."/>
            <person name="Chun J."/>
            <person name="Moore E."/>
        </authorList>
    </citation>
    <scope>NUCLEOTIDE SEQUENCE</scope>
    <source>
        <strain evidence="8">CCUG 15333</strain>
    </source>
</reference>
<organism evidence="8">
    <name type="scientific">Comamonas kerstersii</name>
    <dbReference type="NCBI Taxonomy" id="225992"/>
    <lineage>
        <taxon>Bacteria</taxon>
        <taxon>Pseudomonadati</taxon>
        <taxon>Pseudomonadota</taxon>
        <taxon>Betaproteobacteria</taxon>
        <taxon>Burkholderiales</taxon>
        <taxon>Comamonadaceae</taxon>
        <taxon>Comamonas</taxon>
    </lineage>
</organism>
<accession>A0A6A1QZV4</accession>
<evidence type="ECO:0000256" key="2">
    <source>
        <dbReference type="ARBA" id="ARBA00022475"/>
    </source>
</evidence>
<evidence type="ECO:0000256" key="6">
    <source>
        <dbReference type="SAM" id="Phobius"/>
    </source>
</evidence>
<evidence type="ECO:0000256" key="5">
    <source>
        <dbReference type="ARBA" id="ARBA00023136"/>
    </source>
</evidence>
<dbReference type="GO" id="GO:0005886">
    <property type="term" value="C:plasma membrane"/>
    <property type="evidence" value="ECO:0007669"/>
    <property type="project" value="UniProtKB-SubCell"/>
</dbReference>
<protein>
    <submittedName>
        <fullName evidence="8">Lipopolysaccharide biosynthesis protein</fullName>
    </submittedName>
</protein>
<dbReference type="InterPro" id="IPR050445">
    <property type="entry name" value="Bact_polysacc_biosynth/exp"/>
</dbReference>
<name>A0A6A1QZV4_9BURK</name>
<dbReference type="Pfam" id="PF02706">
    <property type="entry name" value="Wzz"/>
    <property type="match status" value="1"/>
</dbReference>
<evidence type="ECO:0000256" key="3">
    <source>
        <dbReference type="ARBA" id="ARBA00022692"/>
    </source>
</evidence>
<dbReference type="AlphaFoldDB" id="A0A6A1QZV4"/>
<evidence type="ECO:0000256" key="1">
    <source>
        <dbReference type="ARBA" id="ARBA00004651"/>
    </source>
</evidence>
<sequence>MESSAAQTDDEIDLLDLLVVIAENLKLLILGPLFVGICALGTAFTLPQTYESQFTLNPQKPGLNVSGAMLASYIKSFDVLKKAADDIGFEPDSSTQQRIEKLEKLLAVSVGKQDQLVTLKTQGDSPESARLLNESIWKNVLPLTIPRGKDMERLQTQIQAERERLQAGQKLEIETAKKLLSGSASASEVTSRLYGELLAANSTRLQAIAALEAQAEGLTLENLTEQPTVPERAIKPKKALIAIAATLGAGMLLLFFVFVRHALRSSSKDPEQAAKLQQIRRALGFKS</sequence>
<keyword evidence="3 6" id="KW-0812">Transmembrane</keyword>
<evidence type="ECO:0000256" key="4">
    <source>
        <dbReference type="ARBA" id="ARBA00022989"/>
    </source>
</evidence>
<comment type="subcellular location">
    <subcellularLocation>
        <location evidence="1">Cell membrane</location>
        <topology evidence="1">Multi-pass membrane protein</topology>
    </subcellularLocation>
</comment>
<dbReference type="PANTHER" id="PTHR32309:SF31">
    <property type="entry name" value="CAPSULAR EXOPOLYSACCHARIDE FAMILY"/>
    <property type="match status" value="1"/>
</dbReference>
<feature type="transmembrane region" description="Helical" evidence="6">
    <location>
        <begin position="239"/>
        <end position="259"/>
    </location>
</feature>
<dbReference type="PANTHER" id="PTHR32309">
    <property type="entry name" value="TYROSINE-PROTEIN KINASE"/>
    <property type="match status" value="1"/>
</dbReference>
<dbReference type="InterPro" id="IPR003856">
    <property type="entry name" value="LPS_length_determ_N"/>
</dbReference>
<proteinExistence type="predicted"/>
<evidence type="ECO:0000259" key="7">
    <source>
        <dbReference type="Pfam" id="PF02706"/>
    </source>
</evidence>
<evidence type="ECO:0000313" key="8">
    <source>
        <dbReference type="EMBL" id="KAB0585281.1"/>
    </source>
</evidence>
<comment type="caution">
    <text evidence="8">The sequence shown here is derived from an EMBL/GenBank/DDBJ whole genome shotgun (WGS) entry which is preliminary data.</text>
</comment>
<dbReference type="RefSeq" id="WP_151045703.1">
    <property type="nucleotide sequence ID" value="NZ_VZOT01000014.1"/>
</dbReference>